<comment type="caution">
    <text evidence="1">The sequence shown here is derived from an EMBL/GenBank/DDBJ whole genome shotgun (WGS) entry which is preliminary data.</text>
</comment>
<accession>A0AAP0WZS2</accession>
<dbReference type="PANTHER" id="PTHR31170:SF25">
    <property type="entry name" value="BNAA09G04570D PROTEIN"/>
    <property type="match status" value="1"/>
</dbReference>
<organism evidence="1 2">
    <name type="scientific">Liquidambar formosana</name>
    <name type="common">Formosan gum</name>
    <dbReference type="NCBI Taxonomy" id="63359"/>
    <lineage>
        <taxon>Eukaryota</taxon>
        <taxon>Viridiplantae</taxon>
        <taxon>Streptophyta</taxon>
        <taxon>Embryophyta</taxon>
        <taxon>Tracheophyta</taxon>
        <taxon>Spermatophyta</taxon>
        <taxon>Magnoliopsida</taxon>
        <taxon>eudicotyledons</taxon>
        <taxon>Gunneridae</taxon>
        <taxon>Pentapetalae</taxon>
        <taxon>Saxifragales</taxon>
        <taxon>Altingiaceae</taxon>
        <taxon>Liquidambar</taxon>
    </lineage>
</organism>
<protein>
    <submittedName>
        <fullName evidence="1">Uncharacterized protein</fullName>
    </submittedName>
</protein>
<evidence type="ECO:0000313" key="2">
    <source>
        <dbReference type="Proteomes" id="UP001415857"/>
    </source>
</evidence>
<proteinExistence type="predicted"/>
<gene>
    <name evidence="1" type="ORF">L1049_003851</name>
</gene>
<keyword evidence="2" id="KW-1185">Reference proteome</keyword>
<dbReference type="EMBL" id="JBBPBK010000007">
    <property type="protein sequence ID" value="KAK9280960.1"/>
    <property type="molecule type" value="Genomic_DNA"/>
</dbReference>
<name>A0AAP0WZS2_LIQFO</name>
<reference evidence="1 2" key="1">
    <citation type="journal article" date="2024" name="Plant J.">
        <title>Genome sequences and population genomics reveal climatic adaptation and genomic divergence between two closely related sweetgum species.</title>
        <authorList>
            <person name="Xu W.Q."/>
            <person name="Ren C.Q."/>
            <person name="Zhang X.Y."/>
            <person name="Comes H.P."/>
            <person name="Liu X.H."/>
            <person name="Li Y.G."/>
            <person name="Kettle C.J."/>
            <person name="Jalonen R."/>
            <person name="Gaisberger H."/>
            <person name="Ma Y.Z."/>
            <person name="Qiu Y.X."/>
        </authorList>
    </citation>
    <scope>NUCLEOTIDE SEQUENCE [LARGE SCALE GENOMIC DNA]</scope>
    <source>
        <strain evidence="1">Hangzhou</strain>
    </source>
</reference>
<dbReference type="Pfam" id="PF03140">
    <property type="entry name" value="DUF247"/>
    <property type="match status" value="1"/>
</dbReference>
<dbReference type="AlphaFoldDB" id="A0AAP0WZS2"/>
<dbReference type="PANTHER" id="PTHR31170">
    <property type="entry name" value="BNAC04G53230D PROTEIN"/>
    <property type="match status" value="1"/>
</dbReference>
<evidence type="ECO:0000313" key="1">
    <source>
        <dbReference type="EMBL" id="KAK9280960.1"/>
    </source>
</evidence>
<dbReference type="InterPro" id="IPR004158">
    <property type="entry name" value="DUF247_pln"/>
</dbReference>
<sequence length="223" mass="26197">MCSGVCPPDRYRSRDQVWREQNIARQSVKEIITKKLNGLHPFPESYHHEVNLEAYAPKLVSIGPYYHRNHNLRAMDQHKLWYLRSLLGRKKDNTTLERYISGLNKLQIEARSCYADSISLNEDEFVEMMLLDGCFIIEFVRNGYLKYVCSEAIDDPIFKANGMEYQIRRDIMLLENQLPHFVLSKLYDMTKDQEEGPFVEMMMKFLNHNFIEAMSMSGGKIKA</sequence>
<dbReference type="Proteomes" id="UP001415857">
    <property type="component" value="Unassembled WGS sequence"/>
</dbReference>